<dbReference type="InterPro" id="IPR001584">
    <property type="entry name" value="Integrase_cat-core"/>
</dbReference>
<dbReference type="EMBL" id="CP133619">
    <property type="protein sequence ID" value="WMV40979.1"/>
    <property type="molecule type" value="Genomic_DNA"/>
</dbReference>
<evidence type="ECO:0000259" key="1">
    <source>
        <dbReference type="PROSITE" id="PS50994"/>
    </source>
</evidence>
<evidence type="ECO:0000313" key="3">
    <source>
        <dbReference type="Proteomes" id="UP001234989"/>
    </source>
</evidence>
<dbReference type="Pfam" id="PF17921">
    <property type="entry name" value="Integrase_H2C2"/>
    <property type="match status" value="1"/>
</dbReference>
<dbReference type="Gene3D" id="3.30.420.10">
    <property type="entry name" value="Ribonuclease H-like superfamily/Ribonuclease H"/>
    <property type="match status" value="1"/>
</dbReference>
<sequence length="205" mass="23895">MVGGHSGIENTYKKLTALVYWKGLRDDVHAYVKACDVCQKNKYDNASINMDFIDGLPRYKQKIVIWVVVDRLTKYAHFVCLAHPYSAHDVVSLFLEHIYKLHGVLEDIVNDRDLVFTSKVWQELFAMLRATLNTSTTYHLQTDGQTEVVNRCLETYLRCFCSDSQKDWSTYLAITEWWYNTIFRSSIQQTLYEALYGQPPPLHLP</sequence>
<dbReference type="GO" id="GO:0003676">
    <property type="term" value="F:nucleic acid binding"/>
    <property type="evidence" value="ECO:0007669"/>
    <property type="project" value="InterPro"/>
</dbReference>
<reference evidence="2" key="1">
    <citation type="submission" date="2023-08" db="EMBL/GenBank/DDBJ databases">
        <title>A de novo genome assembly of Solanum verrucosum Schlechtendal, a Mexican diploid species geographically isolated from the other diploid A-genome species in potato relatives.</title>
        <authorList>
            <person name="Hosaka K."/>
        </authorList>
    </citation>
    <scope>NUCLEOTIDE SEQUENCE</scope>
    <source>
        <tissue evidence="2">Young leaves</tissue>
    </source>
</reference>
<dbReference type="AlphaFoldDB" id="A0AAF0U8F7"/>
<keyword evidence="3" id="KW-1185">Reference proteome</keyword>
<dbReference type="PANTHER" id="PTHR37984:SF15">
    <property type="entry name" value="INTEGRASE CATALYTIC DOMAIN-CONTAINING PROTEIN"/>
    <property type="match status" value="1"/>
</dbReference>
<protein>
    <recommendedName>
        <fullName evidence="1">Integrase catalytic domain-containing protein</fullName>
    </recommendedName>
</protein>
<dbReference type="SUPFAM" id="SSF53098">
    <property type="entry name" value="Ribonuclease H-like"/>
    <property type="match status" value="1"/>
</dbReference>
<proteinExistence type="predicted"/>
<accession>A0AAF0U8F7</accession>
<dbReference type="InterPro" id="IPR041588">
    <property type="entry name" value="Integrase_H2C2"/>
</dbReference>
<dbReference type="InterPro" id="IPR012337">
    <property type="entry name" value="RNaseH-like_sf"/>
</dbReference>
<gene>
    <name evidence="2" type="ORF">MTR67_034364</name>
</gene>
<evidence type="ECO:0000313" key="2">
    <source>
        <dbReference type="EMBL" id="WMV40979.1"/>
    </source>
</evidence>
<dbReference type="PROSITE" id="PS50994">
    <property type="entry name" value="INTEGRASE"/>
    <property type="match status" value="1"/>
</dbReference>
<dbReference type="InterPro" id="IPR050951">
    <property type="entry name" value="Retrovirus_Pol_polyprotein"/>
</dbReference>
<organism evidence="2 3">
    <name type="scientific">Solanum verrucosum</name>
    <dbReference type="NCBI Taxonomy" id="315347"/>
    <lineage>
        <taxon>Eukaryota</taxon>
        <taxon>Viridiplantae</taxon>
        <taxon>Streptophyta</taxon>
        <taxon>Embryophyta</taxon>
        <taxon>Tracheophyta</taxon>
        <taxon>Spermatophyta</taxon>
        <taxon>Magnoliopsida</taxon>
        <taxon>eudicotyledons</taxon>
        <taxon>Gunneridae</taxon>
        <taxon>Pentapetalae</taxon>
        <taxon>asterids</taxon>
        <taxon>lamiids</taxon>
        <taxon>Solanales</taxon>
        <taxon>Solanaceae</taxon>
        <taxon>Solanoideae</taxon>
        <taxon>Solaneae</taxon>
        <taxon>Solanum</taxon>
    </lineage>
</organism>
<dbReference type="Gene3D" id="1.10.340.70">
    <property type="match status" value="1"/>
</dbReference>
<feature type="domain" description="Integrase catalytic" evidence="1">
    <location>
        <begin position="39"/>
        <end position="205"/>
    </location>
</feature>
<name>A0AAF0U8F7_SOLVR</name>
<dbReference type="PANTHER" id="PTHR37984">
    <property type="entry name" value="PROTEIN CBG26694"/>
    <property type="match status" value="1"/>
</dbReference>
<dbReference type="Proteomes" id="UP001234989">
    <property type="component" value="Chromosome 8"/>
</dbReference>
<dbReference type="GO" id="GO:0015074">
    <property type="term" value="P:DNA integration"/>
    <property type="evidence" value="ECO:0007669"/>
    <property type="project" value="InterPro"/>
</dbReference>
<dbReference type="InterPro" id="IPR036397">
    <property type="entry name" value="RNaseH_sf"/>
</dbReference>